<dbReference type="PROSITE" id="PS51352">
    <property type="entry name" value="THIOREDOXIN_2"/>
    <property type="match status" value="1"/>
</dbReference>
<dbReference type="InterPro" id="IPR036249">
    <property type="entry name" value="Thioredoxin-like_sf"/>
</dbReference>
<dbReference type="InterPro" id="IPR047262">
    <property type="entry name" value="PRX-like1"/>
</dbReference>
<reference evidence="2 3" key="1">
    <citation type="submission" date="2007-03" db="EMBL/GenBank/DDBJ databases">
        <authorList>
            <person name="Stal L."/>
            <person name="Ferriera S."/>
            <person name="Johnson J."/>
            <person name="Kravitz S."/>
            <person name="Beeson K."/>
            <person name="Sutton G."/>
            <person name="Rogers Y.-H."/>
            <person name="Friedman R."/>
            <person name="Frazier M."/>
            <person name="Venter J.C."/>
        </authorList>
    </citation>
    <scope>NUCLEOTIDE SEQUENCE [LARGE SCALE GENOMIC DNA]</scope>
    <source>
        <strain evidence="2 3">CCY0110</strain>
    </source>
</reference>
<sequence>MVKTLSTMLPLGTKAPAFSLEDVVSGNKISLDTFAEKKALLVMFICVHCPFVKHLQDDLAVLGKQYVNKGLGIVAISANDIIKHPDDAPENMKKWQNVRV</sequence>
<keyword evidence="3" id="KW-1185">Reference proteome</keyword>
<dbReference type="GO" id="GO:0016491">
    <property type="term" value="F:oxidoreductase activity"/>
    <property type="evidence" value="ECO:0007669"/>
    <property type="project" value="InterPro"/>
</dbReference>
<dbReference type="Proteomes" id="UP000003781">
    <property type="component" value="Unassembled WGS sequence"/>
</dbReference>
<dbReference type="Gene3D" id="3.40.30.10">
    <property type="entry name" value="Glutaredoxin"/>
    <property type="match status" value="1"/>
</dbReference>
<name>A3IT67_9CHRO</name>
<dbReference type="eggNOG" id="COG1225">
    <property type="taxonomic scope" value="Bacteria"/>
</dbReference>
<protein>
    <recommendedName>
        <fullName evidence="1">Thioredoxin domain-containing protein</fullName>
    </recommendedName>
</protein>
<dbReference type="SUPFAM" id="SSF52833">
    <property type="entry name" value="Thioredoxin-like"/>
    <property type="match status" value="1"/>
</dbReference>
<accession>A3IT67</accession>
<comment type="caution">
    <text evidence="2">The sequence shown here is derived from an EMBL/GenBank/DDBJ whole genome shotgun (WGS) entry which is preliminary data.</text>
</comment>
<dbReference type="InterPro" id="IPR013766">
    <property type="entry name" value="Thioredoxin_domain"/>
</dbReference>
<dbReference type="PANTHER" id="PTHR43640:SF1">
    <property type="entry name" value="THIOREDOXIN-DEPENDENT PEROXIREDOXIN"/>
    <property type="match status" value="1"/>
</dbReference>
<proteinExistence type="predicted"/>
<dbReference type="PANTHER" id="PTHR43640">
    <property type="entry name" value="OS07G0260300 PROTEIN"/>
    <property type="match status" value="1"/>
</dbReference>
<dbReference type="EMBL" id="AAXW01000026">
    <property type="protein sequence ID" value="EAZ90371.1"/>
    <property type="molecule type" value="Genomic_DNA"/>
</dbReference>
<organism evidence="2 3">
    <name type="scientific">Crocosphaera chwakensis CCY0110</name>
    <dbReference type="NCBI Taxonomy" id="391612"/>
    <lineage>
        <taxon>Bacteria</taxon>
        <taxon>Bacillati</taxon>
        <taxon>Cyanobacteriota</taxon>
        <taxon>Cyanophyceae</taxon>
        <taxon>Oscillatoriophycideae</taxon>
        <taxon>Chroococcales</taxon>
        <taxon>Aphanothecaceae</taxon>
        <taxon>Crocosphaera</taxon>
        <taxon>Crocosphaera chwakensis</taxon>
    </lineage>
</organism>
<dbReference type="Pfam" id="PF08534">
    <property type="entry name" value="Redoxin"/>
    <property type="match status" value="1"/>
</dbReference>
<dbReference type="InterPro" id="IPR013740">
    <property type="entry name" value="Redoxin"/>
</dbReference>
<dbReference type="AlphaFoldDB" id="A3IT67"/>
<gene>
    <name evidence="2" type="ORF">CY0110_04873</name>
</gene>
<evidence type="ECO:0000313" key="2">
    <source>
        <dbReference type="EMBL" id="EAZ90371.1"/>
    </source>
</evidence>
<evidence type="ECO:0000313" key="3">
    <source>
        <dbReference type="Proteomes" id="UP000003781"/>
    </source>
</evidence>
<feature type="domain" description="Thioredoxin" evidence="1">
    <location>
        <begin position="9"/>
        <end position="100"/>
    </location>
</feature>
<evidence type="ECO:0000259" key="1">
    <source>
        <dbReference type="PROSITE" id="PS51352"/>
    </source>
</evidence>